<protein>
    <submittedName>
        <fullName evidence="3">Uncharacterized protein</fullName>
    </submittedName>
</protein>
<proteinExistence type="predicted"/>
<feature type="coiled-coil region" evidence="1">
    <location>
        <begin position="49"/>
        <end position="203"/>
    </location>
</feature>
<gene>
    <name evidence="3" type="ORF">CONCODRAFT_79076</name>
</gene>
<feature type="non-terminal residue" evidence="3">
    <location>
        <position position="204"/>
    </location>
</feature>
<keyword evidence="4" id="KW-1185">Reference proteome</keyword>
<keyword evidence="1" id="KW-0175">Coiled coil</keyword>
<name>A0A137P4W3_CONC2</name>
<reference evidence="3 4" key="1">
    <citation type="journal article" date="2015" name="Genome Biol. Evol.">
        <title>Phylogenomic analyses indicate that early fungi evolved digesting cell walls of algal ancestors of land plants.</title>
        <authorList>
            <person name="Chang Y."/>
            <person name="Wang S."/>
            <person name="Sekimoto S."/>
            <person name="Aerts A.L."/>
            <person name="Choi C."/>
            <person name="Clum A."/>
            <person name="LaButti K.M."/>
            <person name="Lindquist E.A."/>
            <person name="Yee Ngan C."/>
            <person name="Ohm R.A."/>
            <person name="Salamov A.A."/>
            <person name="Grigoriev I.V."/>
            <person name="Spatafora J.W."/>
            <person name="Berbee M.L."/>
        </authorList>
    </citation>
    <scope>NUCLEOTIDE SEQUENCE [LARGE SCALE GENOMIC DNA]</scope>
    <source>
        <strain evidence="3 4">NRRL 28638</strain>
    </source>
</reference>
<accession>A0A137P4W3</accession>
<feature type="region of interest" description="Disordered" evidence="2">
    <location>
        <begin position="1"/>
        <end position="28"/>
    </location>
</feature>
<sequence>MSNENSNNQQTDFSNLRPNNSISSRISNKGLSSNFSVLKDNRTMRGLESDRTQNAQSNNETNVQELENKLFTAEQLIKQLRNTLEAKNREISEFEDNEREMAEILTLDDRAQAELDEGHSILELKKRIEELEEENEGLRVIQHMYDEDRFKLEELENALRESLAENEELYGYKFKFEEAESKISELQLALGEALEENEKLNNSI</sequence>
<feature type="compositionally biased region" description="Low complexity" evidence="2">
    <location>
        <begin position="14"/>
        <end position="28"/>
    </location>
</feature>
<evidence type="ECO:0000313" key="4">
    <source>
        <dbReference type="Proteomes" id="UP000070444"/>
    </source>
</evidence>
<organism evidence="3 4">
    <name type="scientific">Conidiobolus coronatus (strain ATCC 28846 / CBS 209.66 / NRRL 28638)</name>
    <name type="common">Delacroixia coronata</name>
    <dbReference type="NCBI Taxonomy" id="796925"/>
    <lineage>
        <taxon>Eukaryota</taxon>
        <taxon>Fungi</taxon>
        <taxon>Fungi incertae sedis</taxon>
        <taxon>Zoopagomycota</taxon>
        <taxon>Entomophthoromycotina</taxon>
        <taxon>Entomophthoromycetes</taxon>
        <taxon>Entomophthorales</taxon>
        <taxon>Ancylistaceae</taxon>
        <taxon>Conidiobolus</taxon>
    </lineage>
</organism>
<evidence type="ECO:0000256" key="1">
    <source>
        <dbReference type="SAM" id="Coils"/>
    </source>
</evidence>
<dbReference type="Proteomes" id="UP000070444">
    <property type="component" value="Unassembled WGS sequence"/>
</dbReference>
<evidence type="ECO:0000313" key="3">
    <source>
        <dbReference type="EMBL" id="KXN69964.1"/>
    </source>
</evidence>
<dbReference type="EMBL" id="KQ964517">
    <property type="protein sequence ID" value="KXN69964.1"/>
    <property type="molecule type" value="Genomic_DNA"/>
</dbReference>
<evidence type="ECO:0000256" key="2">
    <source>
        <dbReference type="SAM" id="MobiDB-lite"/>
    </source>
</evidence>
<dbReference type="AlphaFoldDB" id="A0A137P4W3"/>
<feature type="compositionally biased region" description="Polar residues" evidence="2">
    <location>
        <begin position="1"/>
        <end position="13"/>
    </location>
</feature>